<dbReference type="InterPro" id="IPR018181">
    <property type="entry name" value="Heat_shock_70_CS"/>
</dbReference>
<evidence type="ECO:0000256" key="5">
    <source>
        <dbReference type="ARBA" id="ARBA00023186"/>
    </source>
</evidence>
<dbReference type="Pfam" id="PF00012">
    <property type="entry name" value="HSP70"/>
    <property type="match status" value="1"/>
</dbReference>
<proteinExistence type="inferred from homology"/>
<evidence type="ECO:0000256" key="4">
    <source>
        <dbReference type="ARBA" id="ARBA00023016"/>
    </source>
</evidence>
<dbReference type="AlphaFoldDB" id="A0A9D2QH97"/>
<keyword evidence="2 6" id="KW-0547">Nucleotide-binding</keyword>
<dbReference type="InterPro" id="IPR043129">
    <property type="entry name" value="ATPase_NBD"/>
</dbReference>
<reference evidence="8" key="1">
    <citation type="journal article" date="2021" name="PeerJ">
        <title>Extensive microbial diversity within the chicken gut microbiome revealed by metagenomics and culture.</title>
        <authorList>
            <person name="Gilroy R."/>
            <person name="Ravi A."/>
            <person name="Getino M."/>
            <person name="Pursley I."/>
            <person name="Horton D.L."/>
            <person name="Alikhan N.F."/>
            <person name="Baker D."/>
            <person name="Gharbi K."/>
            <person name="Hall N."/>
            <person name="Watson M."/>
            <person name="Adriaenssens E.M."/>
            <person name="Foster-Nyarko E."/>
            <person name="Jarju S."/>
            <person name="Secka A."/>
            <person name="Antonio M."/>
            <person name="Oren A."/>
            <person name="Chaudhuri R.R."/>
            <person name="La Ragione R."/>
            <person name="Hildebrand F."/>
            <person name="Pallen M.J."/>
        </authorList>
    </citation>
    <scope>NUCLEOTIDE SEQUENCE</scope>
    <source>
        <strain evidence="8">ChiHjej13B12-4958</strain>
    </source>
</reference>
<dbReference type="Proteomes" id="UP000823858">
    <property type="component" value="Unassembled WGS sequence"/>
</dbReference>
<dbReference type="InterPro" id="IPR013126">
    <property type="entry name" value="Hsp_70_fam"/>
</dbReference>
<protein>
    <submittedName>
        <fullName evidence="8">Hsp70 family protein</fullName>
    </submittedName>
</protein>
<dbReference type="EMBL" id="DWVP01000024">
    <property type="protein sequence ID" value="HJC86063.1"/>
    <property type="molecule type" value="Genomic_DNA"/>
</dbReference>
<comment type="caution">
    <text evidence="8">The sequence shown here is derived from an EMBL/GenBank/DDBJ whole genome shotgun (WGS) entry which is preliminary data.</text>
</comment>
<dbReference type="GO" id="GO:0140662">
    <property type="term" value="F:ATP-dependent protein folding chaperone"/>
    <property type="evidence" value="ECO:0007669"/>
    <property type="project" value="InterPro"/>
</dbReference>
<name>A0A9D2QH97_9CORY</name>
<keyword evidence="4" id="KW-0346">Stress response</keyword>
<feature type="region of interest" description="Disordered" evidence="7">
    <location>
        <begin position="502"/>
        <end position="549"/>
    </location>
</feature>
<evidence type="ECO:0000256" key="6">
    <source>
        <dbReference type="RuleBase" id="RU003322"/>
    </source>
</evidence>
<dbReference type="GO" id="GO:0005524">
    <property type="term" value="F:ATP binding"/>
    <property type="evidence" value="ECO:0007669"/>
    <property type="project" value="UniProtKB-KW"/>
</dbReference>
<comment type="similarity">
    <text evidence="1 6">Belongs to the heat shock protein 70 family.</text>
</comment>
<gene>
    <name evidence="8" type="ORF">H9751_11105</name>
</gene>
<organism evidence="8 9">
    <name type="scientific">Candidatus Corynebacterium faecigallinarum</name>
    <dbReference type="NCBI Taxonomy" id="2838528"/>
    <lineage>
        <taxon>Bacteria</taxon>
        <taxon>Bacillati</taxon>
        <taxon>Actinomycetota</taxon>
        <taxon>Actinomycetes</taxon>
        <taxon>Mycobacteriales</taxon>
        <taxon>Corynebacteriaceae</taxon>
        <taxon>Corynebacterium</taxon>
    </lineage>
</organism>
<evidence type="ECO:0000313" key="9">
    <source>
        <dbReference type="Proteomes" id="UP000823858"/>
    </source>
</evidence>
<evidence type="ECO:0000313" key="8">
    <source>
        <dbReference type="EMBL" id="HJC86063.1"/>
    </source>
</evidence>
<evidence type="ECO:0000256" key="1">
    <source>
        <dbReference type="ARBA" id="ARBA00007381"/>
    </source>
</evidence>
<dbReference type="SUPFAM" id="SSF53067">
    <property type="entry name" value="Actin-like ATPase domain"/>
    <property type="match status" value="2"/>
</dbReference>
<sequence>MSEAWHLAIDFGTSNSAAAHTAPGSGSVETLALTHRSNLIPSAVYVDGNDTGGSTVLTGDTALHAGRRDPLRLILSPKRFIDHETVQLGGDDIEARQVIGAVLNSVVQRAVEQHAGTAPASVTLTHPEQWSAHALGNLVDAARAQDWARYVDVRVISEPRAAAIHYAAQQNVAPGDHVAVYDFGGGTLDVAVLRAEASGDYRVVAARGDNSLGGRTIDNLVYRWLIEQVEHDDPDLADSLRSAPVSVMNAMEENIRQAKEMLSDTSSATITISTPSGDRDVLITRAQFNEIIAQPIERAREMTQAVLREAGVEGESTGIYLTGGSSRIPYVHEQLAQVGRVVRLDDPKTVVARGALVATMRGFSAPAAGAAGGAGRPQGGDSSNPFGAAAAGAAGAGAAGAAGAAAGSAWGAAPASGDTGISPFDQQPPRAQQDVPPAEAPAPQQQTAPTPDPTPSSLSSGNTNNTGKSGGSKLPLAIGAGVVALLVGGGILAWSTGLFGGDDDENDGGNGGGGGNQTTASSPDPAEPDNDTDNGTTAGSDGPFLSASETSGQYLPVTEMIPGSDAYLPEDFTERVARCAVDNSDVAEFGFPWSGDARYAARYCTIDSESENPVHSDKTPLSPSLYGGDDAVEIMDPLEASDDVTLTEVDSGDGEVYYIETEGALANRAVVWYPDEELLLHFLLATGDEQSEAEEYLSYYGFI</sequence>
<accession>A0A9D2QH97</accession>
<dbReference type="PANTHER" id="PTHR19375">
    <property type="entry name" value="HEAT SHOCK PROTEIN 70KDA"/>
    <property type="match status" value="1"/>
</dbReference>
<feature type="compositionally biased region" description="Low complexity" evidence="7">
    <location>
        <begin position="431"/>
        <end position="470"/>
    </location>
</feature>
<keyword evidence="3 6" id="KW-0067">ATP-binding</keyword>
<feature type="region of interest" description="Disordered" evidence="7">
    <location>
        <begin position="409"/>
        <end position="470"/>
    </location>
</feature>
<keyword evidence="5" id="KW-0143">Chaperone</keyword>
<evidence type="ECO:0000256" key="2">
    <source>
        <dbReference type="ARBA" id="ARBA00022741"/>
    </source>
</evidence>
<dbReference type="PROSITE" id="PS01036">
    <property type="entry name" value="HSP70_3"/>
    <property type="match status" value="1"/>
</dbReference>
<evidence type="ECO:0000256" key="3">
    <source>
        <dbReference type="ARBA" id="ARBA00022840"/>
    </source>
</evidence>
<dbReference type="Gene3D" id="3.30.420.40">
    <property type="match status" value="2"/>
</dbReference>
<evidence type="ECO:0000256" key="7">
    <source>
        <dbReference type="SAM" id="MobiDB-lite"/>
    </source>
</evidence>
<dbReference type="Gene3D" id="3.90.640.10">
    <property type="entry name" value="Actin, Chain A, domain 4"/>
    <property type="match status" value="1"/>
</dbReference>
<reference evidence="8" key="2">
    <citation type="submission" date="2021-04" db="EMBL/GenBank/DDBJ databases">
        <authorList>
            <person name="Gilroy R."/>
        </authorList>
    </citation>
    <scope>NUCLEOTIDE SEQUENCE</scope>
    <source>
        <strain evidence="8">ChiHjej13B12-4958</strain>
    </source>
</reference>